<sequence>MVKIFTKKHLVAYDLNIRPLGELCIYWIDYAGNEIKLKEMNKR</sequence>
<comment type="caution">
    <text evidence="1">The sequence shown here is derived from an EMBL/GenBank/DDBJ whole genome shotgun (WGS) entry which is preliminary data.</text>
</comment>
<proteinExistence type="predicted"/>
<protein>
    <submittedName>
        <fullName evidence="1">Uncharacterized protein</fullName>
    </submittedName>
</protein>
<reference evidence="2" key="1">
    <citation type="journal article" date="2019" name="Int. J. Syst. Evol. Microbiol.">
        <title>The Global Catalogue of Microorganisms (GCM) 10K type strain sequencing project: providing services to taxonomists for standard genome sequencing and annotation.</title>
        <authorList>
            <consortium name="The Broad Institute Genomics Platform"/>
            <consortium name="The Broad Institute Genome Sequencing Center for Infectious Disease"/>
            <person name="Wu L."/>
            <person name="Ma J."/>
        </authorList>
    </citation>
    <scope>NUCLEOTIDE SEQUENCE [LARGE SCALE GENOMIC DNA]</scope>
    <source>
        <strain evidence="2">KACC 11904</strain>
    </source>
</reference>
<name>A0ABW0KF37_9BACL</name>
<dbReference type="EMBL" id="JBHSMJ010000039">
    <property type="protein sequence ID" value="MFC5451586.1"/>
    <property type="molecule type" value="Genomic_DNA"/>
</dbReference>
<organism evidence="1 2">
    <name type="scientific">Paenibacillus aestuarii</name>
    <dbReference type="NCBI Taxonomy" id="516965"/>
    <lineage>
        <taxon>Bacteria</taxon>
        <taxon>Bacillati</taxon>
        <taxon>Bacillota</taxon>
        <taxon>Bacilli</taxon>
        <taxon>Bacillales</taxon>
        <taxon>Paenibacillaceae</taxon>
        <taxon>Paenibacillus</taxon>
    </lineage>
</organism>
<dbReference type="Proteomes" id="UP001596044">
    <property type="component" value="Unassembled WGS sequence"/>
</dbReference>
<accession>A0ABW0KF37</accession>
<evidence type="ECO:0000313" key="2">
    <source>
        <dbReference type="Proteomes" id="UP001596044"/>
    </source>
</evidence>
<dbReference type="RefSeq" id="WP_270881153.1">
    <property type="nucleotide sequence ID" value="NZ_JAQFVF010000045.1"/>
</dbReference>
<keyword evidence="2" id="KW-1185">Reference proteome</keyword>
<gene>
    <name evidence="1" type="ORF">ACFPOG_25620</name>
</gene>
<evidence type="ECO:0000313" key="1">
    <source>
        <dbReference type="EMBL" id="MFC5451586.1"/>
    </source>
</evidence>